<dbReference type="EMBL" id="BLSD01000030">
    <property type="protein sequence ID" value="GFP39077.1"/>
    <property type="molecule type" value="Genomic_DNA"/>
</dbReference>
<dbReference type="Proteomes" id="UP000569018">
    <property type="component" value="Unassembled WGS sequence"/>
</dbReference>
<gene>
    <name evidence="1" type="ORF">HKBW3S47_00777</name>
</gene>
<evidence type="ECO:0000313" key="1">
    <source>
        <dbReference type="EMBL" id="GFP39077.1"/>
    </source>
</evidence>
<accession>A0A6V8Q3B6</accession>
<evidence type="ECO:0000313" key="2">
    <source>
        <dbReference type="Proteomes" id="UP000569018"/>
    </source>
</evidence>
<comment type="caution">
    <text evidence="1">The sequence shown here is derived from an EMBL/GenBank/DDBJ whole genome shotgun (WGS) entry which is preliminary data.</text>
</comment>
<proteinExistence type="predicted"/>
<dbReference type="RefSeq" id="WP_176235542.1">
    <property type="nucleotide sequence ID" value="NZ_BLSD01000030.1"/>
</dbReference>
<protein>
    <submittedName>
        <fullName evidence="1">Uncharacterized protein</fullName>
    </submittedName>
</protein>
<name>A0A6V8Q3B6_9ACTN</name>
<dbReference type="AlphaFoldDB" id="A0A6V8Q3B6"/>
<organism evidence="1 2">
    <name type="scientific">Candidatus Hakubella thermalkaliphila</name>
    <dbReference type="NCBI Taxonomy" id="2754717"/>
    <lineage>
        <taxon>Bacteria</taxon>
        <taxon>Bacillati</taxon>
        <taxon>Actinomycetota</taxon>
        <taxon>Actinomycetota incertae sedis</taxon>
        <taxon>Candidatus Hakubellales</taxon>
        <taxon>Candidatus Hakubellaceae</taxon>
        <taxon>Candidatus Hakubella</taxon>
    </lineage>
</organism>
<sequence length="50" mass="5521">MSIGKTRGFLYWLARLMGDVSAVQKGKGGRRVARRVAGKATGRALRKLFK</sequence>
<reference evidence="1 2" key="1">
    <citation type="journal article" date="2020" name="Front. Microbiol.">
        <title>Single-cell genomics of novel Actinobacteria with the Wood-Ljungdahl pathway discovered in a serpentinizing system.</title>
        <authorList>
            <person name="Merino N."/>
            <person name="Kawai M."/>
            <person name="Boyd E.S."/>
            <person name="Colman D.R."/>
            <person name="McGlynn S.E."/>
            <person name="Nealson K.H."/>
            <person name="Kurokawa K."/>
            <person name="Hongoh Y."/>
        </authorList>
    </citation>
    <scope>NUCLEOTIDE SEQUENCE [LARGE SCALE GENOMIC DNA]</scope>
    <source>
        <strain evidence="1 2">S47</strain>
    </source>
</reference>